<proteinExistence type="inferred from homology"/>
<keyword evidence="4" id="KW-0004">4Fe-4S</keyword>
<dbReference type="InterPro" id="IPR006638">
    <property type="entry name" value="Elp3/MiaA/NifB-like_rSAM"/>
</dbReference>
<dbReference type="SFLD" id="SFLDG01383">
    <property type="entry name" value="cyclic_pyranopterin_phosphate"/>
    <property type="match status" value="1"/>
</dbReference>
<dbReference type="SFLD" id="SFLDG01067">
    <property type="entry name" value="SPASM/twitch_domain_containing"/>
    <property type="match status" value="1"/>
</dbReference>
<evidence type="ECO:0000259" key="14">
    <source>
        <dbReference type="PROSITE" id="PS51918"/>
    </source>
</evidence>
<evidence type="ECO:0000256" key="11">
    <source>
        <dbReference type="ARBA" id="ARBA00023150"/>
    </source>
</evidence>
<dbReference type="Proteomes" id="UP000759131">
    <property type="component" value="Unassembled WGS sequence"/>
</dbReference>
<dbReference type="GO" id="GO:0006777">
    <property type="term" value="P:Mo-molybdopterin cofactor biosynthetic process"/>
    <property type="evidence" value="ECO:0007669"/>
    <property type="project" value="UniProtKB-KW"/>
</dbReference>
<dbReference type="GO" id="GO:0005525">
    <property type="term" value="F:GTP binding"/>
    <property type="evidence" value="ECO:0007669"/>
    <property type="project" value="UniProtKB-KW"/>
</dbReference>
<dbReference type="Pfam" id="PF06463">
    <property type="entry name" value="Mob_synth_C"/>
    <property type="match status" value="1"/>
</dbReference>
<dbReference type="CDD" id="cd01335">
    <property type="entry name" value="Radical_SAM"/>
    <property type="match status" value="1"/>
</dbReference>
<dbReference type="Pfam" id="PF04055">
    <property type="entry name" value="Radical_SAM"/>
    <property type="match status" value="1"/>
</dbReference>
<keyword evidence="7" id="KW-0547">Nucleotide-binding</keyword>
<accession>A0A7R9KU99</accession>
<dbReference type="InterPro" id="IPR040064">
    <property type="entry name" value="MoaA-like"/>
</dbReference>
<dbReference type="UniPathway" id="UPA00344"/>
<evidence type="ECO:0000256" key="5">
    <source>
        <dbReference type="ARBA" id="ARBA00022691"/>
    </source>
</evidence>
<dbReference type="SFLD" id="SFLDG01386">
    <property type="entry name" value="main_SPASM_domain-containing"/>
    <property type="match status" value="1"/>
</dbReference>
<protein>
    <recommendedName>
        <fullName evidence="3">GTP 3',8-cyclase</fullName>
        <ecNumber evidence="3">4.1.99.22</ecNumber>
    </recommendedName>
</protein>
<dbReference type="InterPro" id="IPR007197">
    <property type="entry name" value="rSAM"/>
</dbReference>
<dbReference type="GO" id="GO:0046872">
    <property type="term" value="F:metal ion binding"/>
    <property type="evidence" value="ECO:0007669"/>
    <property type="project" value="UniProtKB-KW"/>
</dbReference>
<keyword evidence="16" id="KW-1185">Reference proteome</keyword>
<evidence type="ECO:0000256" key="7">
    <source>
        <dbReference type="ARBA" id="ARBA00022741"/>
    </source>
</evidence>
<dbReference type="EMBL" id="OC861541">
    <property type="protein sequence ID" value="CAD7629527.1"/>
    <property type="molecule type" value="Genomic_DNA"/>
</dbReference>
<dbReference type="NCBIfam" id="TIGR02666">
    <property type="entry name" value="moaA"/>
    <property type="match status" value="1"/>
</dbReference>
<dbReference type="Gene3D" id="3.20.20.70">
    <property type="entry name" value="Aldolase class I"/>
    <property type="match status" value="1"/>
</dbReference>
<evidence type="ECO:0000256" key="12">
    <source>
        <dbReference type="ARBA" id="ARBA00023239"/>
    </source>
</evidence>
<dbReference type="InterPro" id="IPR000385">
    <property type="entry name" value="MoaA_NifB_PqqE_Fe-S-bd_CS"/>
</dbReference>
<dbReference type="EMBL" id="CAJPIZ010006966">
    <property type="protein sequence ID" value="CAG2109957.1"/>
    <property type="molecule type" value="Genomic_DNA"/>
</dbReference>
<evidence type="ECO:0000256" key="6">
    <source>
        <dbReference type="ARBA" id="ARBA00022723"/>
    </source>
</evidence>
<dbReference type="InterPro" id="IPR058240">
    <property type="entry name" value="rSAM_sf"/>
</dbReference>
<dbReference type="SFLD" id="SFLDS00029">
    <property type="entry name" value="Radical_SAM"/>
    <property type="match status" value="1"/>
</dbReference>
<dbReference type="PANTHER" id="PTHR22960">
    <property type="entry name" value="MOLYBDOPTERIN COFACTOR SYNTHESIS PROTEIN A"/>
    <property type="match status" value="1"/>
</dbReference>
<dbReference type="SMART" id="SM00729">
    <property type="entry name" value="Elp3"/>
    <property type="match status" value="1"/>
</dbReference>
<dbReference type="InterPro" id="IPR013785">
    <property type="entry name" value="Aldolase_TIM"/>
</dbReference>
<dbReference type="CDD" id="cd21117">
    <property type="entry name" value="Twitch_MoaA"/>
    <property type="match status" value="1"/>
</dbReference>
<evidence type="ECO:0000256" key="13">
    <source>
        <dbReference type="ARBA" id="ARBA00048697"/>
    </source>
</evidence>
<evidence type="ECO:0000256" key="4">
    <source>
        <dbReference type="ARBA" id="ARBA00022485"/>
    </source>
</evidence>
<dbReference type="OrthoDB" id="429626at2759"/>
<comment type="pathway">
    <text evidence="2">Cofactor biosynthesis; molybdopterin biosynthesis.</text>
</comment>
<evidence type="ECO:0000256" key="2">
    <source>
        <dbReference type="ARBA" id="ARBA00005046"/>
    </source>
</evidence>
<dbReference type="InterPro" id="IPR050105">
    <property type="entry name" value="MoCo_biosynth_MoaA/MoaC"/>
</dbReference>
<keyword evidence="11" id="KW-0501">Molybdenum cofactor biosynthesis</keyword>
<dbReference type="AlphaFoldDB" id="A0A7R9KU99"/>
<comment type="catalytic activity">
    <reaction evidence="13">
        <text>GTP + AH2 + S-adenosyl-L-methionine = (8S)-3',8-cyclo-7,8-dihydroguanosine 5'-triphosphate + 5'-deoxyadenosine + L-methionine + A + H(+)</text>
        <dbReference type="Rhea" id="RHEA:49576"/>
        <dbReference type="ChEBI" id="CHEBI:13193"/>
        <dbReference type="ChEBI" id="CHEBI:15378"/>
        <dbReference type="ChEBI" id="CHEBI:17319"/>
        <dbReference type="ChEBI" id="CHEBI:17499"/>
        <dbReference type="ChEBI" id="CHEBI:37565"/>
        <dbReference type="ChEBI" id="CHEBI:57844"/>
        <dbReference type="ChEBI" id="CHEBI:59789"/>
        <dbReference type="ChEBI" id="CHEBI:131766"/>
        <dbReference type="EC" id="4.1.99.22"/>
    </reaction>
</comment>
<dbReference type="PROSITE" id="PS51918">
    <property type="entry name" value="RADICAL_SAM"/>
    <property type="match status" value="1"/>
</dbReference>
<dbReference type="SUPFAM" id="SSF102114">
    <property type="entry name" value="Radical SAM enzymes"/>
    <property type="match status" value="1"/>
</dbReference>
<evidence type="ECO:0000256" key="1">
    <source>
        <dbReference type="ARBA" id="ARBA00001966"/>
    </source>
</evidence>
<keyword evidence="8" id="KW-0408">Iron</keyword>
<evidence type="ECO:0000313" key="15">
    <source>
        <dbReference type="EMBL" id="CAD7629527.1"/>
    </source>
</evidence>
<dbReference type="EC" id="4.1.99.22" evidence="3"/>
<dbReference type="HAMAP" id="MF_01225_B">
    <property type="entry name" value="MoaA_B"/>
    <property type="match status" value="1"/>
</dbReference>
<reference evidence="15" key="1">
    <citation type="submission" date="2020-11" db="EMBL/GenBank/DDBJ databases">
        <authorList>
            <person name="Tran Van P."/>
        </authorList>
    </citation>
    <scope>NUCLEOTIDE SEQUENCE</scope>
</reference>
<organism evidence="15">
    <name type="scientific">Medioppia subpectinata</name>
    <dbReference type="NCBI Taxonomy" id="1979941"/>
    <lineage>
        <taxon>Eukaryota</taxon>
        <taxon>Metazoa</taxon>
        <taxon>Ecdysozoa</taxon>
        <taxon>Arthropoda</taxon>
        <taxon>Chelicerata</taxon>
        <taxon>Arachnida</taxon>
        <taxon>Acari</taxon>
        <taxon>Acariformes</taxon>
        <taxon>Sarcoptiformes</taxon>
        <taxon>Oribatida</taxon>
        <taxon>Brachypylina</taxon>
        <taxon>Oppioidea</taxon>
        <taxon>Oppiidae</taxon>
        <taxon>Medioppia</taxon>
    </lineage>
</organism>
<dbReference type="GO" id="GO:0061799">
    <property type="term" value="F:cyclic pyranopterin monophosphate synthase activity"/>
    <property type="evidence" value="ECO:0007669"/>
    <property type="project" value="TreeGrafter"/>
</dbReference>
<evidence type="ECO:0000256" key="8">
    <source>
        <dbReference type="ARBA" id="ARBA00023004"/>
    </source>
</evidence>
<dbReference type="InterPro" id="IPR010505">
    <property type="entry name" value="MoaA_twitch"/>
</dbReference>
<sequence length="326" mass="36843">MFGRKHNYLRISLTERCNLRCLYCMPEEGIELTANRQLLTTDEIKRISDLFVKTLGVNKIRLTGGEPLIRKDIVDIVTHLSSLRPYGLKTIGLTTNGLILERMCRDLKSSGLTAINISLDTLDATKYEIITRRKGWHRVMRAIDTCLSAGFDSIKLNCVVIKGFNDTELPAFVDLTRDRPLDVRFIEYMPFDGNRWASEKMVTYREMLAAVSDKHPTVRRLEPSLNETAKAYKVDGFRGQIGFITSMSDNFCGACNRVRITADGNLKVCLFGNEEVSLRDAMRLDAADDTQLETVVRDALNRKHKQHAGAQNIANTPNRPMIRIGG</sequence>
<keyword evidence="12" id="KW-0456">Lyase</keyword>
<keyword evidence="9" id="KW-0411">Iron-sulfur</keyword>
<dbReference type="GO" id="GO:0061798">
    <property type="term" value="F:GTP 3',8'-cyclase activity"/>
    <property type="evidence" value="ECO:0007669"/>
    <property type="project" value="UniProtKB-EC"/>
</dbReference>
<evidence type="ECO:0000256" key="10">
    <source>
        <dbReference type="ARBA" id="ARBA00023134"/>
    </source>
</evidence>
<evidence type="ECO:0000256" key="3">
    <source>
        <dbReference type="ARBA" id="ARBA00012167"/>
    </source>
</evidence>
<dbReference type="GO" id="GO:0051539">
    <property type="term" value="F:4 iron, 4 sulfur cluster binding"/>
    <property type="evidence" value="ECO:0007669"/>
    <property type="project" value="UniProtKB-KW"/>
</dbReference>
<name>A0A7R9KU99_9ACAR</name>
<feature type="domain" description="Radical SAM core" evidence="14">
    <location>
        <begin position="1"/>
        <end position="226"/>
    </location>
</feature>
<keyword evidence="5" id="KW-0949">S-adenosyl-L-methionine</keyword>
<dbReference type="PANTHER" id="PTHR22960:SF0">
    <property type="entry name" value="MOLYBDENUM COFACTOR BIOSYNTHESIS PROTEIN 1"/>
    <property type="match status" value="1"/>
</dbReference>
<keyword evidence="10" id="KW-0342">GTP-binding</keyword>
<dbReference type="PROSITE" id="PS01305">
    <property type="entry name" value="MOAA_NIFB_PQQE"/>
    <property type="match status" value="1"/>
</dbReference>
<gene>
    <name evidence="15" type="ORF">OSB1V03_LOCUS9943</name>
</gene>
<evidence type="ECO:0000256" key="9">
    <source>
        <dbReference type="ARBA" id="ARBA00023014"/>
    </source>
</evidence>
<evidence type="ECO:0000313" key="16">
    <source>
        <dbReference type="Proteomes" id="UP000759131"/>
    </source>
</evidence>
<comment type="cofactor">
    <cofactor evidence="1">
        <name>[4Fe-4S] cluster</name>
        <dbReference type="ChEBI" id="CHEBI:49883"/>
    </cofactor>
</comment>
<keyword evidence="6" id="KW-0479">Metal-binding</keyword>
<dbReference type="InterPro" id="IPR013483">
    <property type="entry name" value="MoaA"/>
</dbReference>